<feature type="transmembrane region" description="Helical" evidence="1">
    <location>
        <begin position="103"/>
        <end position="122"/>
    </location>
</feature>
<dbReference type="EMBL" id="CP108036">
    <property type="protein sequence ID" value="WUN83337.1"/>
    <property type="molecule type" value="Genomic_DNA"/>
</dbReference>
<dbReference type="InterPro" id="IPR047928">
    <property type="entry name" value="Perm_prefix_1"/>
</dbReference>
<evidence type="ECO:0000313" key="2">
    <source>
        <dbReference type="EMBL" id="WUN83337.1"/>
    </source>
</evidence>
<keyword evidence="1" id="KW-0812">Transmembrane</keyword>
<evidence type="ECO:0000313" key="3">
    <source>
        <dbReference type="Proteomes" id="UP001432312"/>
    </source>
</evidence>
<organism evidence="2 3">
    <name type="scientific">Streptomyces erythrochromogenes</name>
    <dbReference type="NCBI Taxonomy" id="285574"/>
    <lineage>
        <taxon>Bacteria</taxon>
        <taxon>Bacillati</taxon>
        <taxon>Actinomycetota</taxon>
        <taxon>Actinomycetes</taxon>
        <taxon>Kitasatosporales</taxon>
        <taxon>Streptomycetaceae</taxon>
        <taxon>Streptomyces</taxon>
    </lineage>
</organism>
<keyword evidence="3" id="KW-1185">Reference proteome</keyword>
<keyword evidence="1" id="KW-1133">Transmembrane helix</keyword>
<gene>
    <name evidence="2" type="ORF">OHA91_35370</name>
</gene>
<dbReference type="RefSeq" id="WP_266505353.1">
    <property type="nucleotide sequence ID" value="NZ_CP108036.1"/>
</dbReference>
<dbReference type="Proteomes" id="UP001432312">
    <property type="component" value="Chromosome"/>
</dbReference>
<sequence length="235" mass="23859">MSAEGSSGGAGAAGAGADAADPIEAHVAELAAVLHGAEREKARMLSELREGLLDAAAELAPGCQPDHEAAREAVRQFGGVAELAPGFQRELTIVQARHTSRRILLLAPLLLPCWYLLAAAGPTAHRLPYAAQVLLAHLGGTAAATALAAAAFLAATGRLARRLSTPDRLPVMVAWTGTTAAVALALSAFTLTIASLLTSSWPLCALAGAVAIVFHAKIAASARACRQCARPAVAA</sequence>
<proteinExistence type="predicted"/>
<accession>A0ABZ1QKX6</accession>
<feature type="transmembrane region" description="Helical" evidence="1">
    <location>
        <begin position="200"/>
        <end position="220"/>
    </location>
</feature>
<dbReference type="NCBIfam" id="NF038403">
    <property type="entry name" value="perm_prefix_1"/>
    <property type="match status" value="1"/>
</dbReference>
<evidence type="ECO:0000256" key="1">
    <source>
        <dbReference type="SAM" id="Phobius"/>
    </source>
</evidence>
<feature type="transmembrane region" description="Helical" evidence="1">
    <location>
        <begin position="169"/>
        <end position="194"/>
    </location>
</feature>
<reference evidence="2" key="1">
    <citation type="submission" date="2022-10" db="EMBL/GenBank/DDBJ databases">
        <title>The complete genomes of actinobacterial strains from the NBC collection.</title>
        <authorList>
            <person name="Joergensen T.S."/>
            <person name="Alvarez Arevalo M."/>
            <person name="Sterndorff E.B."/>
            <person name="Faurdal D."/>
            <person name="Vuksanovic O."/>
            <person name="Mourched A.-S."/>
            <person name="Charusanti P."/>
            <person name="Shaw S."/>
            <person name="Blin K."/>
            <person name="Weber T."/>
        </authorList>
    </citation>
    <scope>NUCLEOTIDE SEQUENCE</scope>
    <source>
        <strain evidence="2">NBC_00303</strain>
    </source>
</reference>
<protein>
    <submittedName>
        <fullName evidence="2">Permease prefix domain 1-containing protein</fullName>
    </submittedName>
</protein>
<name>A0ABZ1QKX6_9ACTN</name>
<feature type="transmembrane region" description="Helical" evidence="1">
    <location>
        <begin position="134"/>
        <end position="157"/>
    </location>
</feature>
<dbReference type="GeneID" id="95501445"/>
<keyword evidence="1" id="KW-0472">Membrane</keyword>